<evidence type="ECO:0000313" key="7">
    <source>
        <dbReference type="Proteomes" id="UP001194273"/>
    </source>
</evidence>
<keyword evidence="7" id="KW-1185">Reference proteome</keyword>
<dbReference type="EMBL" id="JADCJZ010000001">
    <property type="protein sequence ID" value="MBE5023605.1"/>
    <property type="molecule type" value="Genomic_DNA"/>
</dbReference>
<evidence type="ECO:0000313" key="6">
    <source>
        <dbReference type="EMBL" id="MBE5023605.1"/>
    </source>
</evidence>
<feature type="active site" description="Proton acceptor" evidence="4">
    <location>
        <position position="178"/>
    </location>
</feature>
<dbReference type="Proteomes" id="UP001194273">
    <property type="component" value="Unassembled WGS sequence"/>
</dbReference>
<dbReference type="InterPro" id="IPR029063">
    <property type="entry name" value="SAM-dependent_MTases_sf"/>
</dbReference>
<dbReference type="Pfam" id="PF01564">
    <property type="entry name" value="Spermine_synth"/>
    <property type="match status" value="1"/>
</dbReference>
<protein>
    <submittedName>
        <fullName evidence="6">Fused MFS/spermidine synthase</fullName>
    </submittedName>
</protein>
<dbReference type="CDD" id="cd02440">
    <property type="entry name" value="AdoMet_MTases"/>
    <property type="match status" value="1"/>
</dbReference>
<sequence>MAGERNLTPVRLALAATAATAALVRRATLLDPHVVRTSSGIALVYTVRRGFADPVRVLRTGGVYQSATYLGARRMEPVFEYYRAFGRVFDLRPDARRLLAVGGGGFAFPKLVAAGHPGVRTDVVEIDPAVIRAARRWFFLDEAVELARAGGGDLNVVCDDGRRFLERAVGPYDAVVLDAFVGETPVRSLATAEALRLVRRALVPGGVCLMNVVSRAGGADVSFLRSVVATALMVFDQVRVVPAADADHSGEDNYLVVASDAPLDLADAIPFDESFLGEPLFDI</sequence>
<dbReference type="RefSeq" id="WP_193529035.1">
    <property type="nucleotide sequence ID" value="NZ_JADCJZ010000001.1"/>
</dbReference>
<comment type="similarity">
    <text evidence="1">Belongs to the spermidine/spermine synthase family.</text>
</comment>
<dbReference type="PANTHER" id="PTHR43317">
    <property type="entry name" value="THERMOSPERMINE SYNTHASE ACAULIS5"/>
    <property type="match status" value="1"/>
</dbReference>
<organism evidence="6 7">
    <name type="scientific">Thermophilibacter gallinarum</name>
    <dbReference type="NCBI Taxonomy" id="2779357"/>
    <lineage>
        <taxon>Bacteria</taxon>
        <taxon>Bacillati</taxon>
        <taxon>Actinomycetota</taxon>
        <taxon>Coriobacteriia</taxon>
        <taxon>Coriobacteriales</taxon>
        <taxon>Atopobiaceae</taxon>
        <taxon>Thermophilibacter</taxon>
    </lineage>
</organism>
<gene>
    <name evidence="6" type="ORF">INF26_01885</name>
</gene>
<dbReference type="SUPFAM" id="SSF53335">
    <property type="entry name" value="S-adenosyl-L-methionine-dependent methyltransferases"/>
    <property type="match status" value="1"/>
</dbReference>
<dbReference type="NCBIfam" id="NF037959">
    <property type="entry name" value="MFS_SpdSyn"/>
    <property type="match status" value="1"/>
</dbReference>
<feature type="domain" description="PABS" evidence="5">
    <location>
        <begin position="116"/>
        <end position="260"/>
    </location>
</feature>
<evidence type="ECO:0000256" key="1">
    <source>
        <dbReference type="ARBA" id="ARBA00007867"/>
    </source>
</evidence>
<keyword evidence="2 4" id="KW-0808">Transferase</keyword>
<proteinExistence type="inferred from homology"/>
<evidence type="ECO:0000256" key="3">
    <source>
        <dbReference type="ARBA" id="ARBA00023115"/>
    </source>
</evidence>
<keyword evidence="3 4" id="KW-0620">Polyamine biosynthesis</keyword>
<evidence type="ECO:0000256" key="2">
    <source>
        <dbReference type="ARBA" id="ARBA00022679"/>
    </source>
</evidence>
<dbReference type="PANTHER" id="PTHR43317:SF1">
    <property type="entry name" value="THERMOSPERMINE SYNTHASE ACAULIS5"/>
    <property type="match status" value="1"/>
</dbReference>
<evidence type="ECO:0000259" key="5">
    <source>
        <dbReference type="PROSITE" id="PS51006"/>
    </source>
</evidence>
<dbReference type="Gene3D" id="3.40.50.150">
    <property type="entry name" value="Vaccinia Virus protein VP39"/>
    <property type="match status" value="1"/>
</dbReference>
<dbReference type="InterPro" id="IPR030374">
    <property type="entry name" value="PABS"/>
</dbReference>
<accession>A0ABR9QR99</accession>
<dbReference type="PROSITE" id="PS51006">
    <property type="entry name" value="PABS_2"/>
    <property type="match status" value="1"/>
</dbReference>
<comment type="caution">
    <text evidence="6">The sequence shown here is derived from an EMBL/GenBank/DDBJ whole genome shotgun (WGS) entry which is preliminary data.</text>
</comment>
<reference evidence="6 7" key="1">
    <citation type="submission" date="2020-10" db="EMBL/GenBank/DDBJ databases">
        <title>ChiBAC.</title>
        <authorList>
            <person name="Zenner C."/>
            <person name="Hitch T.C.A."/>
            <person name="Clavel T."/>
        </authorList>
    </citation>
    <scope>NUCLEOTIDE SEQUENCE [LARGE SCALE GENOMIC DNA]</scope>
    <source>
        <strain evidence="6 7">DSM 107455</strain>
    </source>
</reference>
<name>A0ABR9QR99_9ACTN</name>
<evidence type="ECO:0000256" key="4">
    <source>
        <dbReference type="PROSITE-ProRule" id="PRU00354"/>
    </source>
</evidence>